<proteinExistence type="predicted"/>
<dbReference type="Proteomes" id="UP001183176">
    <property type="component" value="Unassembled WGS sequence"/>
</dbReference>
<feature type="compositionally biased region" description="Polar residues" evidence="1">
    <location>
        <begin position="10"/>
        <end position="27"/>
    </location>
</feature>
<comment type="caution">
    <text evidence="2">The sequence shown here is derived from an EMBL/GenBank/DDBJ whole genome shotgun (WGS) entry which is preliminary data.</text>
</comment>
<accession>A0ABU2JC55</accession>
<sequence length="84" mass="8610">MTHPPPSARWRTTSSVAAASTPEPSVSSCAVNEMFGRSNSPTITTGSRMASSSMISARIWAEAVAVSASTRGLPSARAAEASAR</sequence>
<evidence type="ECO:0000313" key="3">
    <source>
        <dbReference type="Proteomes" id="UP001183176"/>
    </source>
</evidence>
<evidence type="ECO:0000313" key="2">
    <source>
        <dbReference type="EMBL" id="MDT0262556.1"/>
    </source>
</evidence>
<organism evidence="2 3">
    <name type="scientific">Jatrophihabitans lederbergiae</name>
    <dbReference type="NCBI Taxonomy" id="3075547"/>
    <lineage>
        <taxon>Bacteria</taxon>
        <taxon>Bacillati</taxon>
        <taxon>Actinomycetota</taxon>
        <taxon>Actinomycetes</taxon>
        <taxon>Jatrophihabitantales</taxon>
        <taxon>Jatrophihabitantaceae</taxon>
        <taxon>Jatrophihabitans</taxon>
    </lineage>
</organism>
<evidence type="ECO:0000256" key="1">
    <source>
        <dbReference type="SAM" id="MobiDB-lite"/>
    </source>
</evidence>
<dbReference type="EMBL" id="JAVREH010000019">
    <property type="protein sequence ID" value="MDT0262556.1"/>
    <property type="molecule type" value="Genomic_DNA"/>
</dbReference>
<feature type="region of interest" description="Disordered" evidence="1">
    <location>
        <begin position="1"/>
        <end position="27"/>
    </location>
</feature>
<protein>
    <submittedName>
        <fullName evidence="2">Uncharacterized protein</fullName>
    </submittedName>
</protein>
<name>A0ABU2JC55_9ACTN</name>
<gene>
    <name evidence="2" type="ORF">RM423_14260</name>
</gene>
<reference evidence="3" key="1">
    <citation type="submission" date="2023-07" db="EMBL/GenBank/DDBJ databases">
        <title>30 novel species of actinomycetes from the DSMZ collection.</title>
        <authorList>
            <person name="Nouioui I."/>
        </authorList>
    </citation>
    <scope>NUCLEOTIDE SEQUENCE [LARGE SCALE GENOMIC DNA]</scope>
    <source>
        <strain evidence="3">DSM 44399</strain>
    </source>
</reference>
<keyword evidence="3" id="KW-1185">Reference proteome</keyword>